<sequence>MQLFVFGTTLLCTDYVKISNQSDQQCCQFNSSNLRILCSPYLKNGCRQHNFFLFHPNVT</sequence>
<dbReference type="AlphaFoldDB" id="A0AAW1CVQ6"/>
<proteinExistence type="predicted"/>
<evidence type="ECO:0000313" key="2">
    <source>
        <dbReference type="Proteomes" id="UP001461498"/>
    </source>
</evidence>
<protein>
    <submittedName>
        <fullName evidence="1">Uncharacterized protein</fullName>
    </submittedName>
</protein>
<dbReference type="Proteomes" id="UP001461498">
    <property type="component" value="Unassembled WGS sequence"/>
</dbReference>
<keyword evidence="2" id="KW-1185">Reference proteome</keyword>
<accession>A0AAW1CVQ6</accession>
<organism evidence="1 2">
    <name type="scientific">Rhynocoris fuscipes</name>
    <dbReference type="NCBI Taxonomy" id="488301"/>
    <lineage>
        <taxon>Eukaryota</taxon>
        <taxon>Metazoa</taxon>
        <taxon>Ecdysozoa</taxon>
        <taxon>Arthropoda</taxon>
        <taxon>Hexapoda</taxon>
        <taxon>Insecta</taxon>
        <taxon>Pterygota</taxon>
        <taxon>Neoptera</taxon>
        <taxon>Paraneoptera</taxon>
        <taxon>Hemiptera</taxon>
        <taxon>Heteroptera</taxon>
        <taxon>Panheteroptera</taxon>
        <taxon>Cimicomorpha</taxon>
        <taxon>Reduviidae</taxon>
        <taxon>Harpactorinae</taxon>
        <taxon>Harpactorini</taxon>
        <taxon>Rhynocoris</taxon>
    </lineage>
</organism>
<dbReference type="EMBL" id="JAPXFL010000008">
    <property type="protein sequence ID" value="KAK9502714.1"/>
    <property type="molecule type" value="Genomic_DNA"/>
</dbReference>
<name>A0AAW1CVQ6_9HEMI</name>
<comment type="caution">
    <text evidence="1">The sequence shown here is derived from an EMBL/GenBank/DDBJ whole genome shotgun (WGS) entry which is preliminary data.</text>
</comment>
<evidence type="ECO:0000313" key="1">
    <source>
        <dbReference type="EMBL" id="KAK9502714.1"/>
    </source>
</evidence>
<reference evidence="1 2" key="1">
    <citation type="submission" date="2022-12" db="EMBL/GenBank/DDBJ databases">
        <title>Chromosome-level genome assembly of true bugs.</title>
        <authorList>
            <person name="Ma L."/>
            <person name="Li H."/>
        </authorList>
    </citation>
    <scope>NUCLEOTIDE SEQUENCE [LARGE SCALE GENOMIC DNA]</scope>
    <source>
        <strain evidence="1">Lab_2022b</strain>
    </source>
</reference>
<gene>
    <name evidence="1" type="ORF">O3M35_011428</name>
</gene>